<evidence type="ECO:0000313" key="1">
    <source>
        <dbReference type="EMBL" id="JAH84993.1"/>
    </source>
</evidence>
<organism evidence="1">
    <name type="scientific">Anguilla anguilla</name>
    <name type="common">European freshwater eel</name>
    <name type="synonym">Muraena anguilla</name>
    <dbReference type="NCBI Taxonomy" id="7936"/>
    <lineage>
        <taxon>Eukaryota</taxon>
        <taxon>Metazoa</taxon>
        <taxon>Chordata</taxon>
        <taxon>Craniata</taxon>
        <taxon>Vertebrata</taxon>
        <taxon>Euteleostomi</taxon>
        <taxon>Actinopterygii</taxon>
        <taxon>Neopterygii</taxon>
        <taxon>Teleostei</taxon>
        <taxon>Anguilliformes</taxon>
        <taxon>Anguillidae</taxon>
        <taxon>Anguilla</taxon>
    </lineage>
</organism>
<reference evidence="1" key="2">
    <citation type="journal article" date="2015" name="Fish Shellfish Immunol.">
        <title>Early steps in the European eel (Anguilla anguilla)-Vibrio vulnificus interaction in the gills: Role of the RtxA13 toxin.</title>
        <authorList>
            <person name="Callol A."/>
            <person name="Pajuelo D."/>
            <person name="Ebbesson L."/>
            <person name="Teles M."/>
            <person name="MacKenzie S."/>
            <person name="Amaro C."/>
        </authorList>
    </citation>
    <scope>NUCLEOTIDE SEQUENCE</scope>
</reference>
<reference evidence="1" key="1">
    <citation type="submission" date="2014-11" db="EMBL/GenBank/DDBJ databases">
        <authorList>
            <person name="Amaro Gonzalez C."/>
        </authorList>
    </citation>
    <scope>NUCLEOTIDE SEQUENCE</scope>
</reference>
<proteinExistence type="predicted"/>
<accession>A0A0E9W692</accession>
<dbReference type="EMBL" id="GBXM01023584">
    <property type="protein sequence ID" value="JAH84993.1"/>
    <property type="molecule type" value="Transcribed_RNA"/>
</dbReference>
<sequence length="37" mass="4292">MYPVLGEAWVCACGWPHYFSFFGIFLPCHHFLSDCPL</sequence>
<protein>
    <submittedName>
        <fullName evidence="1">Uncharacterized protein</fullName>
    </submittedName>
</protein>
<name>A0A0E9W692_ANGAN</name>
<dbReference type="AlphaFoldDB" id="A0A0E9W692"/>